<reference evidence="1 2" key="1">
    <citation type="submission" date="2016-10" db="EMBL/GenBank/DDBJ databases">
        <authorList>
            <person name="de Groot N.N."/>
        </authorList>
    </citation>
    <scope>NUCLEOTIDE SEQUENCE [LARGE SCALE GENOMIC DNA]</scope>
    <source>
        <strain evidence="1 2">NLAE-zl-C202</strain>
    </source>
</reference>
<proteinExistence type="predicted"/>
<name>A0A1I4WYG1_9BACE</name>
<protein>
    <submittedName>
        <fullName evidence="1">Uncharacterized protein</fullName>
    </submittedName>
</protein>
<dbReference type="EMBL" id="FOUM01000023">
    <property type="protein sequence ID" value="SFN18455.1"/>
    <property type="molecule type" value="Genomic_DNA"/>
</dbReference>
<accession>A0A1I4WYG1</accession>
<evidence type="ECO:0000313" key="2">
    <source>
        <dbReference type="Proteomes" id="UP000183766"/>
    </source>
</evidence>
<evidence type="ECO:0000313" key="1">
    <source>
        <dbReference type="EMBL" id="SFN18455.1"/>
    </source>
</evidence>
<gene>
    <name evidence="1" type="ORF">SAMN05216250_12325</name>
</gene>
<dbReference type="Proteomes" id="UP000183766">
    <property type="component" value="Unassembled WGS sequence"/>
</dbReference>
<sequence>MKSLVAIDSKPCRNESIFRDVIALNQIPPNPQELQLSPKLLILINSYSWFKRQWCQVRLTMEMEATEKVEMKTVVKHRIRQHKKRC</sequence>
<dbReference type="AlphaFoldDB" id="A0A1I4WYG1"/>
<organism evidence="1 2">
    <name type="scientific">Bacteroides xylanisolvens</name>
    <dbReference type="NCBI Taxonomy" id="371601"/>
    <lineage>
        <taxon>Bacteria</taxon>
        <taxon>Pseudomonadati</taxon>
        <taxon>Bacteroidota</taxon>
        <taxon>Bacteroidia</taxon>
        <taxon>Bacteroidales</taxon>
        <taxon>Bacteroidaceae</taxon>
        <taxon>Bacteroides</taxon>
    </lineage>
</organism>